<dbReference type="STRING" id="1537102.L1LBG7"/>
<proteinExistence type="predicted"/>
<dbReference type="PANTHER" id="PTHR33987">
    <property type="entry name" value="CALCINEURIN-LIKE METALLO-PHOSPHOESTERASE SUPERFAMILY PROTEIN"/>
    <property type="match status" value="1"/>
</dbReference>
<keyword evidence="2" id="KW-0472">Membrane</keyword>
<dbReference type="VEuPathDB" id="PiroplasmaDB:BEWA_049850"/>
<feature type="domain" description="PhoD-like phosphatase metallophosphatase" evidence="3">
    <location>
        <begin position="567"/>
        <end position="670"/>
    </location>
</feature>
<evidence type="ECO:0000313" key="5">
    <source>
        <dbReference type="Proteomes" id="UP000031512"/>
    </source>
</evidence>
<evidence type="ECO:0000256" key="1">
    <source>
        <dbReference type="SAM" id="MobiDB-lite"/>
    </source>
</evidence>
<dbReference type="PANTHER" id="PTHR33987:SF1">
    <property type="entry name" value="CALCINEURIN-LIKE METALLO-PHOSPHOESTERASE SUPERFAMILY PROTEIN"/>
    <property type="match status" value="1"/>
</dbReference>
<keyword evidence="2" id="KW-0812">Transmembrane</keyword>
<dbReference type="Proteomes" id="UP000031512">
    <property type="component" value="Unassembled WGS sequence"/>
</dbReference>
<gene>
    <name evidence="4" type="ORF">BEWA_049850</name>
</gene>
<dbReference type="eggNOG" id="ENOG502QTGZ">
    <property type="taxonomic scope" value="Eukaryota"/>
</dbReference>
<organism evidence="4 5">
    <name type="scientific">Theileria equi strain WA</name>
    <dbReference type="NCBI Taxonomy" id="1537102"/>
    <lineage>
        <taxon>Eukaryota</taxon>
        <taxon>Sar</taxon>
        <taxon>Alveolata</taxon>
        <taxon>Apicomplexa</taxon>
        <taxon>Aconoidasida</taxon>
        <taxon>Piroplasmida</taxon>
        <taxon>Theileriidae</taxon>
        <taxon>Theileria</taxon>
    </lineage>
</organism>
<evidence type="ECO:0000313" key="4">
    <source>
        <dbReference type="EMBL" id="EKX72518.1"/>
    </source>
</evidence>
<feature type="transmembrane region" description="Helical" evidence="2">
    <location>
        <begin position="756"/>
        <end position="778"/>
    </location>
</feature>
<protein>
    <recommendedName>
        <fullName evidence="3">PhoD-like phosphatase metallophosphatase domain-containing protein</fullName>
    </recommendedName>
</protein>
<evidence type="ECO:0000259" key="3">
    <source>
        <dbReference type="Pfam" id="PF09423"/>
    </source>
</evidence>
<comment type="caution">
    <text evidence="4">The sequence shown here is derived from an EMBL/GenBank/DDBJ whole genome shotgun (WGS) entry which is preliminary data.</text>
</comment>
<dbReference type="InterPro" id="IPR018946">
    <property type="entry name" value="PhoD-like_MPP"/>
</dbReference>
<dbReference type="GeneID" id="15804084"/>
<dbReference type="RefSeq" id="XP_004831970.1">
    <property type="nucleotide sequence ID" value="XM_004831913.1"/>
</dbReference>
<dbReference type="InterPro" id="IPR029052">
    <property type="entry name" value="Metallo-depent_PP-like"/>
</dbReference>
<feature type="region of interest" description="Disordered" evidence="1">
    <location>
        <begin position="329"/>
        <end position="358"/>
    </location>
</feature>
<dbReference type="InterPro" id="IPR038607">
    <property type="entry name" value="PhoD-like_sf"/>
</dbReference>
<name>L1LBG7_THEEQ</name>
<accession>L1LBG7</accession>
<keyword evidence="2" id="KW-1133">Transmembrane helix</keyword>
<dbReference type="EMBL" id="ACOU01000007">
    <property type="protein sequence ID" value="EKX72518.1"/>
    <property type="molecule type" value="Genomic_DNA"/>
</dbReference>
<evidence type="ECO:0000256" key="2">
    <source>
        <dbReference type="SAM" id="Phobius"/>
    </source>
</evidence>
<dbReference type="KEGG" id="beq:BEWA_049850"/>
<sequence length="789" mass="87377">MTALPAVTINIKESPDGSAEKVYTVPPYGSTGQQVKLTREENPPESGFLKFIHTSPDGSPFKVSEVRYGATPASDLNPSDGIKHLAVWYWDNDQGLKTPLLVEVKVNDTNFRYSSNKGGGDIQWSPAGTTQLSGKELEQKLDGLNCSLNNAVTINLTFQNSEVHKNNNTYCCSTHSHNGISGRVSVTINKVSCKGLHQSADCYKHTVNTGEWRVAAIKYDPTGEKTRNRITLNGHKSPPSVTTVYAFYKNNNPKLIYVEGNEENKWFKSPTGINNKDEQWTKVSTNIKGITPDSASGTCTNWTQLKNALTEAKCGIYQECNKKSNTVVSFETPPPPPQKPGASAGAGHQGPDGDAGGSGIGELLRSIIGGLTSGAIWAISNKKVLETITKVGETSYDLANTTGIDTLKAALEITEKALEAHPPEKPAESPTPTSARSTGGLLEAPIAIAGYFFATSAGSGLTGFLGYKGINDGDGTYVHKEISRQYLLDFFGKPKDHYRRKRTGAYFSISYINPKDPEDHVKIIVLDTRYNRECFYNCICKACKLTFIKSRSIFLKRLFNAFLGIGCNHPGDVLGEEQWEWLQGQLYESDAKAHVIVSSFQVFTTFPVSESWGLLPSAKKRLLDLIKETKPKKPLIISGDVHYGEIIQNKGMVEITSSSLTHSLCHHSMNRHKTIRFMLSFYKTDIYLFNNYGIIEFDYDPSTSQIKWDGGIYSESGERVLGYVSPFDEDLYQYVNDRDSFFMDYKIIKCKSIPEILRILFTIFTSLAPPIALVYAIFVSLRSRKQKVE</sequence>
<dbReference type="OrthoDB" id="360687at2759"/>
<dbReference type="SUPFAM" id="SSF56300">
    <property type="entry name" value="Metallo-dependent phosphatases"/>
    <property type="match status" value="1"/>
</dbReference>
<feature type="compositionally biased region" description="Gly residues" evidence="1">
    <location>
        <begin position="347"/>
        <end position="358"/>
    </location>
</feature>
<keyword evidence="5" id="KW-1185">Reference proteome</keyword>
<dbReference type="Pfam" id="PF09423">
    <property type="entry name" value="PhoD"/>
    <property type="match status" value="1"/>
</dbReference>
<reference evidence="4 5" key="1">
    <citation type="journal article" date="2012" name="BMC Genomics">
        <title>Comparative genomic analysis and phylogenetic position of Theileria equi.</title>
        <authorList>
            <person name="Kappmeyer L.S."/>
            <person name="Thiagarajan M."/>
            <person name="Herndon D.R."/>
            <person name="Ramsay J.D."/>
            <person name="Caler E."/>
            <person name="Djikeng A."/>
            <person name="Gillespie J.J."/>
            <person name="Lau A.O."/>
            <person name="Roalson E.H."/>
            <person name="Silva J.C."/>
            <person name="Silva M.G."/>
            <person name="Suarez C.E."/>
            <person name="Ueti M.W."/>
            <person name="Nene V.M."/>
            <person name="Mealey R.H."/>
            <person name="Knowles D.P."/>
            <person name="Brayton K.A."/>
        </authorList>
    </citation>
    <scope>NUCLEOTIDE SEQUENCE [LARGE SCALE GENOMIC DNA]</scope>
    <source>
        <strain evidence="4 5">WA</strain>
    </source>
</reference>
<dbReference type="Gene3D" id="3.60.21.70">
    <property type="entry name" value="PhoD-like phosphatase"/>
    <property type="match status" value="1"/>
</dbReference>
<dbReference type="AlphaFoldDB" id="L1LBG7"/>